<feature type="region of interest" description="Disordered" evidence="1">
    <location>
        <begin position="225"/>
        <end position="288"/>
    </location>
</feature>
<sequence length="288" mass="29714">MTSNTVPTPQTRPAADAGIRLGRALAARSSSVRLQAALAAGTHPDTALVPLLVERCAVEPDFFVRDMLTWALTRHPSPETVPLLLAEVRDGGRQARSQALHTLSKIGDARGWDAISADVLHHPDDDVARTAWRAAVRLVPSGREADLAEALCSELGRGDRETQRSLSRALAALGDAGLPALRKRKSAADEAVRTHAAATRHLLDDPDADFEAAVAEAQRVAALAAAPSVPDDAPAPSAADGASASPVPGTSVAQVAPETPEPDGMSGLIAPEGPTVAAAAAPGDRADR</sequence>
<evidence type="ECO:0000313" key="2">
    <source>
        <dbReference type="EMBL" id="GEA89903.1"/>
    </source>
</evidence>
<dbReference type="EMBL" id="BJLR01000037">
    <property type="protein sequence ID" value="GEA89903.1"/>
    <property type="molecule type" value="Genomic_DNA"/>
</dbReference>
<gene>
    <name evidence="2" type="ORF">CCE01nite_38520</name>
</gene>
<name>A0A4Y3L0J4_9CELL</name>
<organism evidence="2 3">
    <name type="scientific">Cellulomonas cellasea</name>
    <dbReference type="NCBI Taxonomy" id="43670"/>
    <lineage>
        <taxon>Bacteria</taxon>
        <taxon>Bacillati</taxon>
        <taxon>Actinomycetota</taxon>
        <taxon>Actinomycetes</taxon>
        <taxon>Micrococcales</taxon>
        <taxon>Cellulomonadaceae</taxon>
        <taxon>Cellulomonas</taxon>
    </lineage>
</organism>
<feature type="compositionally biased region" description="Low complexity" evidence="1">
    <location>
        <begin position="225"/>
        <end position="248"/>
    </location>
</feature>
<dbReference type="Proteomes" id="UP000317046">
    <property type="component" value="Unassembled WGS sequence"/>
</dbReference>
<evidence type="ECO:0000313" key="3">
    <source>
        <dbReference type="Proteomes" id="UP000317046"/>
    </source>
</evidence>
<reference evidence="2" key="1">
    <citation type="submission" date="2019-06" db="EMBL/GenBank/DDBJ databases">
        <title>Whole genome shotgun sequence of Cellulomonas cellasea NBRC 3753.</title>
        <authorList>
            <person name="Hosoyama A."/>
            <person name="Uohara A."/>
            <person name="Ohji S."/>
            <person name="Ichikawa N."/>
        </authorList>
    </citation>
    <scope>NUCLEOTIDE SEQUENCE [LARGE SCALE GENOMIC DNA]</scope>
    <source>
        <strain evidence="2">NBRC 3753</strain>
    </source>
</reference>
<dbReference type="AlphaFoldDB" id="A0A4Y3L0J4"/>
<evidence type="ECO:0008006" key="4">
    <source>
        <dbReference type="Google" id="ProtNLM"/>
    </source>
</evidence>
<dbReference type="InterPro" id="IPR011989">
    <property type="entry name" value="ARM-like"/>
</dbReference>
<keyword evidence="3" id="KW-1185">Reference proteome</keyword>
<dbReference type="InterPro" id="IPR016024">
    <property type="entry name" value="ARM-type_fold"/>
</dbReference>
<accession>A0A4Y3L0J4</accession>
<dbReference type="RefSeq" id="WP_307722758.1">
    <property type="nucleotide sequence ID" value="NZ_BJLR01000037.1"/>
</dbReference>
<dbReference type="SUPFAM" id="SSF48371">
    <property type="entry name" value="ARM repeat"/>
    <property type="match status" value="1"/>
</dbReference>
<comment type="caution">
    <text evidence="2">The sequence shown here is derived from an EMBL/GenBank/DDBJ whole genome shotgun (WGS) entry which is preliminary data.</text>
</comment>
<proteinExistence type="predicted"/>
<protein>
    <recommendedName>
        <fullName evidence="4">HEAT repeat domain-containing protein</fullName>
    </recommendedName>
</protein>
<evidence type="ECO:0000256" key="1">
    <source>
        <dbReference type="SAM" id="MobiDB-lite"/>
    </source>
</evidence>
<dbReference type="Gene3D" id="1.25.10.10">
    <property type="entry name" value="Leucine-rich Repeat Variant"/>
    <property type="match status" value="1"/>
</dbReference>